<dbReference type="EMBL" id="AP025591">
    <property type="protein sequence ID" value="BDG05819.1"/>
    <property type="molecule type" value="Genomic_DNA"/>
</dbReference>
<evidence type="ECO:0000259" key="8">
    <source>
        <dbReference type="PROSITE" id="PS50893"/>
    </source>
</evidence>
<feature type="transmembrane region" description="Helical" evidence="7">
    <location>
        <begin position="79"/>
        <end position="108"/>
    </location>
</feature>
<organism evidence="10 11">
    <name type="scientific">Anaeromyxobacter oryzae</name>
    <dbReference type="NCBI Taxonomy" id="2918170"/>
    <lineage>
        <taxon>Bacteria</taxon>
        <taxon>Pseudomonadati</taxon>
        <taxon>Myxococcota</taxon>
        <taxon>Myxococcia</taxon>
        <taxon>Myxococcales</taxon>
        <taxon>Cystobacterineae</taxon>
        <taxon>Anaeromyxobacteraceae</taxon>
        <taxon>Anaeromyxobacter</taxon>
    </lineage>
</organism>
<dbReference type="SMART" id="SM00382">
    <property type="entry name" value="AAA"/>
    <property type="match status" value="1"/>
</dbReference>
<keyword evidence="5 7" id="KW-1133">Transmembrane helix</keyword>
<name>A0ABN6N1N0_9BACT</name>
<gene>
    <name evidence="10" type="primary">msbA_1</name>
    <name evidence="10" type="ORF">AMOR_48150</name>
</gene>
<dbReference type="InterPro" id="IPR011527">
    <property type="entry name" value="ABC1_TM_dom"/>
</dbReference>
<evidence type="ECO:0000259" key="9">
    <source>
        <dbReference type="PROSITE" id="PS50929"/>
    </source>
</evidence>
<evidence type="ECO:0000313" key="10">
    <source>
        <dbReference type="EMBL" id="BDG05819.1"/>
    </source>
</evidence>
<reference evidence="11" key="1">
    <citation type="journal article" date="2022" name="Int. J. Syst. Evol. Microbiol.">
        <title>Anaeromyxobacter oryzae sp. nov., Anaeromyxobacter diazotrophicus sp. nov. and Anaeromyxobacter paludicola sp. nov., isolated from paddy soils.</title>
        <authorList>
            <person name="Itoh H."/>
            <person name="Xu Z."/>
            <person name="Mise K."/>
            <person name="Masuda Y."/>
            <person name="Ushijima N."/>
            <person name="Hayakawa C."/>
            <person name="Shiratori Y."/>
            <person name="Senoo K."/>
        </authorList>
    </citation>
    <scope>NUCLEOTIDE SEQUENCE [LARGE SCALE GENOMIC DNA]</scope>
    <source>
        <strain evidence="11">Red232</strain>
    </source>
</reference>
<dbReference type="InterPro" id="IPR027417">
    <property type="entry name" value="P-loop_NTPase"/>
</dbReference>
<dbReference type="Proteomes" id="UP001162891">
    <property type="component" value="Chromosome"/>
</dbReference>
<dbReference type="InterPro" id="IPR003439">
    <property type="entry name" value="ABC_transporter-like_ATP-bd"/>
</dbReference>
<dbReference type="Pfam" id="PF00005">
    <property type="entry name" value="ABC_tran"/>
    <property type="match status" value="1"/>
</dbReference>
<dbReference type="SUPFAM" id="SSF90123">
    <property type="entry name" value="ABC transporter transmembrane region"/>
    <property type="match status" value="1"/>
</dbReference>
<dbReference type="Gene3D" id="1.20.1560.10">
    <property type="entry name" value="ABC transporter type 1, transmembrane domain"/>
    <property type="match status" value="1"/>
</dbReference>
<dbReference type="PROSITE" id="PS50929">
    <property type="entry name" value="ABC_TM1F"/>
    <property type="match status" value="1"/>
</dbReference>
<dbReference type="InterPro" id="IPR003593">
    <property type="entry name" value="AAA+_ATPase"/>
</dbReference>
<evidence type="ECO:0000256" key="5">
    <source>
        <dbReference type="ARBA" id="ARBA00022989"/>
    </source>
</evidence>
<evidence type="ECO:0000313" key="11">
    <source>
        <dbReference type="Proteomes" id="UP001162891"/>
    </source>
</evidence>
<comment type="subcellular location">
    <subcellularLocation>
        <location evidence="1">Cell membrane</location>
        <topology evidence="1">Multi-pass membrane protein</topology>
    </subcellularLocation>
</comment>
<feature type="domain" description="ABC transporter" evidence="8">
    <location>
        <begin position="359"/>
        <end position="597"/>
    </location>
</feature>
<evidence type="ECO:0000256" key="1">
    <source>
        <dbReference type="ARBA" id="ARBA00004651"/>
    </source>
</evidence>
<evidence type="ECO:0000256" key="6">
    <source>
        <dbReference type="ARBA" id="ARBA00023136"/>
    </source>
</evidence>
<proteinExistence type="predicted"/>
<dbReference type="CDD" id="cd03251">
    <property type="entry name" value="ABCC_MsbA"/>
    <property type="match status" value="1"/>
</dbReference>
<keyword evidence="3" id="KW-0547">Nucleotide-binding</keyword>
<dbReference type="PANTHER" id="PTHR24221">
    <property type="entry name" value="ATP-BINDING CASSETTE SUB-FAMILY B"/>
    <property type="match status" value="1"/>
</dbReference>
<evidence type="ECO:0000256" key="3">
    <source>
        <dbReference type="ARBA" id="ARBA00022741"/>
    </source>
</evidence>
<accession>A0ABN6N1N0</accession>
<dbReference type="PANTHER" id="PTHR24221:SF654">
    <property type="entry name" value="ATP-BINDING CASSETTE SUB-FAMILY B MEMBER 6"/>
    <property type="match status" value="1"/>
</dbReference>
<keyword evidence="6 7" id="KW-0472">Membrane</keyword>
<evidence type="ECO:0000256" key="4">
    <source>
        <dbReference type="ARBA" id="ARBA00022840"/>
    </source>
</evidence>
<evidence type="ECO:0000256" key="7">
    <source>
        <dbReference type="SAM" id="Phobius"/>
    </source>
</evidence>
<protein>
    <submittedName>
        <fullName evidence="10">Lipid A export permease/ATP-binding protein MsbA</fullName>
    </submittedName>
</protein>
<dbReference type="InterPro" id="IPR039421">
    <property type="entry name" value="Type_1_exporter"/>
</dbReference>
<feature type="domain" description="ABC transmembrane type-1" evidence="9">
    <location>
        <begin position="19"/>
        <end position="320"/>
    </location>
</feature>
<dbReference type="RefSeq" id="WP_248354972.1">
    <property type="nucleotide sequence ID" value="NZ_AP025591.1"/>
</dbReference>
<keyword evidence="2 7" id="KW-0812">Transmembrane</keyword>
<dbReference type="Pfam" id="PF00664">
    <property type="entry name" value="ABC_membrane"/>
    <property type="match status" value="1"/>
</dbReference>
<feature type="transmembrane region" description="Helical" evidence="7">
    <location>
        <begin position="262"/>
        <end position="285"/>
    </location>
</feature>
<dbReference type="InterPro" id="IPR017871">
    <property type="entry name" value="ABC_transporter-like_CS"/>
</dbReference>
<dbReference type="PROSITE" id="PS00211">
    <property type="entry name" value="ABC_TRANSPORTER_1"/>
    <property type="match status" value="1"/>
</dbReference>
<keyword evidence="4" id="KW-0067">ATP-binding</keyword>
<dbReference type="Gene3D" id="3.40.50.300">
    <property type="entry name" value="P-loop containing nucleotide triphosphate hydrolases"/>
    <property type="match status" value="1"/>
</dbReference>
<dbReference type="SUPFAM" id="SSF52540">
    <property type="entry name" value="P-loop containing nucleoside triphosphate hydrolases"/>
    <property type="match status" value="1"/>
</dbReference>
<dbReference type="CDD" id="cd18552">
    <property type="entry name" value="ABC_6TM_MsbA_like"/>
    <property type="match status" value="1"/>
</dbReference>
<keyword evidence="11" id="KW-1185">Reference proteome</keyword>
<feature type="transmembrane region" description="Helical" evidence="7">
    <location>
        <begin position="183"/>
        <end position="202"/>
    </location>
</feature>
<dbReference type="PROSITE" id="PS50893">
    <property type="entry name" value="ABC_TRANSPORTER_2"/>
    <property type="match status" value="1"/>
</dbReference>
<evidence type="ECO:0000256" key="2">
    <source>
        <dbReference type="ARBA" id="ARBA00022692"/>
    </source>
</evidence>
<sequence>MKTYLRLFRFGWPYRWHFVVALLCMIVLASATSAYVNLLGPALDFLFTGRTSSMQTVARMLPQRFDLAGKLATVDRHQLLAILPFVIFGVALVKGLAYFGQFFLMGVISQRMVADLRRALFNRLVGLPPAFHSRHHSGDLLSRFSTDVQMVQLAVTDAVSTYLRDGITVIVMLANCFLLDWKLSIMVFGAVPLTLFPVVRIAKRMRTSTGDSMASLGLISEIALEALAGIRVVQAFGMERWEQQRFAKANSNLMRFERRITALRAFSSPLMEVMAAAGMAFTIWWVGGKILGGQLDAGKFFSFVAAVLLLYQPVKQLGRVGQLAMIGAASGARVFEILDAESSVRDDGKAELPPFREAIRFEGVGFSYGDRPVLQDLDLTIAKGEVVALVGPSGGGKTTISNLLPRFWDPTSGRITIDGMNVRDATLASLRSQLAIVTQETVLFNDTVRANIAYGRPELSQEEVERAARMAQAHEFISQLPQGYDTRVGERAVLLSGGQRQRIAIARAFLKDAPILVLDEATSALDAESEREVQRALEALMELEGGRHRTTLVIAHRLSTIRHADKIVVLVDGRIAEIGRHDELLDRGGEYARLWRIFEGEARQRGEAA</sequence>
<dbReference type="InterPro" id="IPR036640">
    <property type="entry name" value="ABC1_TM_sf"/>
</dbReference>